<keyword evidence="2" id="KW-0690">Ribosome biogenesis</keyword>
<dbReference type="InterPro" id="IPR056792">
    <property type="entry name" value="PRC_RimM"/>
</dbReference>
<accession>A0A3B1AF40</accession>
<feature type="domain" description="Ribosome maturation factor RimM PRC barrel" evidence="6">
    <location>
        <begin position="113"/>
        <end position="177"/>
    </location>
</feature>
<organism evidence="7">
    <name type="scientific">hydrothermal vent metagenome</name>
    <dbReference type="NCBI Taxonomy" id="652676"/>
    <lineage>
        <taxon>unclassified sequences</taxon>
        <taxon>metagenomes</taxon>
        <taxon>ecological metagenomes</taxon>
    </lineage>
</organism>
<evidence type="ECO:0000313" key="7">
    <source>
        <dbReference type="EMBL" id="VAX00291.1"/>
    </source>
</evidence>
<keyword evidence="3" id="KW-0698">rRNA processing</keyword>
<evidence type="ECO:0000256" key="3">
    <source>
        <dbReference type="ARBA" id="ARBA00022552"/>
    </source>
</evidence>
<name>A0A3B1AF40_9ZZZZ</name>
<evidence type="ECO:0000259" key="6">
    <source>
        <dbReference type="Pfam" id="PF24986"/>
    </source>
</evidence>
<dbReference type="NCBIfam" id="TIGR02273">
    <property type="entry name" value="16S_RimM"/>
    <property type="match status" value="1"/>
</dbReference>
<dbReference type="InterPro" id="IPR036976">
    <property type="entry name" value="RimM_N_sf"/>
</dbReference>
<dbReference type="GO" id="GO:0006364">
    <property type="term" value="P:rRNA processing"/>
    <property type="evidence" value="ECO:0007669"/>
    <property type="project" value="UniProtKB-KW"/>
</dbReference>
<gene>
    <name evidence="7" type="ORF">MNBD_GAMMA19-1619</name>
</gene>
<protein>
    <submittedName>
        <fullName evidence="7">16S rRNA processing protein RimM</fullName>
    </submittedName>
</protein>
<evidence type="ECO:0000256" key="1">
    <source>
        <dbReference type="ARBA" id="ARBA00022490"/>
    </source>
</evidence>
<dbReference type="Pfam" id="PF01782">
    <property type="entry name" value="RimM"/>
    <property type="match status" value="1"/>
</dbReference>
<dbReference type="InterPro" id="IPR011033">
    <property type="entry name" value="PRC_barrel-like_sf"/>
</dbReference>
<evidence type="ECO:0000256" key="2">
    <source>
        <dbReference type="ARBA" id="ARBA00022517"/>
    </source>
</evidence>
<evidence type="ECO:0000256" key="4">
    <source>
        <dbReference type="ARBA" id="ARBA00023186"/>
    </source>
</evidence>
<evidence type="ECO:0000259" key="5">
    <source>
        <dbReference type="Pfam" id="PF01782"/>
    </source>
</evidence>
<reference evidence="7" key="1">
    <citation type="submission" date="2018-06" db="EMBL/GenBank/DDBJ databases">
        <authorList>
            <person name="Zhirakovskaya E."/>
        </authorList>
    </citation>
    <scope>NUCLEOTIDE SEQUENCE</scope>
</reference>
<dbReference type="Gene3D" id="2.30.30.240">
    <property type="entry name" value="PRC-barrel domain"/>
    <property type="match status" value="1"/>
</dbReference>
<dbReference type="PANTHER" id="PTHR33692">
    <property type="entry name" value="RIBOSOME MATURATION FACTOR RIMM"/>
    <property type="match status" value="1"/>
</dbReference>
<keyword evidence="4" id="KW-0143">Chaperone</keyword>
<dbReference type="SUPFAM" id="SSF50346">
    <property type="entry name" value="PRC-barrel domain"/>
    <property type="match status" value="1"/>
</dbReference>
<dbReference type="GO" id="GO:0005840">
    <property type="term" value="C:ribosome"/>
    <property type="evidence" value="ECO:0007669"/>
    <property type="project" value="InterPro"/>
</dbReference>
<dbReference type="HAMAP" id="MF_00014">
    <property type="entry name" value="Ribosome_mat_RimM"/>
    <property type="match status" value="1"/>
</dbReference>
<dbReference type="GO" id="GO:0043022">
    <property type="term" value="F:ribosome binding"/>
    <property type="evidence" value="ECO:0007669"/>
    <property type="project" value="InterPro"/>
</dbReference>
<dbReference type="Pfam" id="PF24986">
    <property type="entry name" value="PRC_RimM"/>
    <property type="match status" value="1"/>
</dbReference>
<dbReference type="InterPro" id="IPR002676">
    <property type="entry name" value="RimM_N"/>
</dbReference>
<proteinExistence type="inferred from homology"/>
<dbReference type="InterPro" id="IPR011961">
    <property type="entry name" value="RimM"/>
</dbReference>
<sequence length="181" mass="19904">MASKNETIPPQTEHLIVAKIGAPYGVRGWVKVFSFTEQADGLLDYDPWYFKAASVDGKTWAIAPVIEAKNHGKGLVAKFKGCDDRDAAARLNGREIAIRRDQLPPTADGEYYWGDLQGLEVLTIEGVSLGKVDHLLETGANDVLVVKGERERLIPYVTGPIVKKVDLDAGTLHVDWDADFE</sequence>
<dbReference type="InterPro" id="IPR009000">
    <property type="entry name" value="Transl_B-barrel_sf"/>
</dbReference>
<dbReference type="EMBL" id="UOFV01000205">
    <property type="protein sequence ID" value="VAX00291.1"/>
    <property type="molecule type" value="Genomic_DNA"/>
</dbReference>
<keyword evidence="1" id="KW-0963">Cytoplasm</keyword>
<dbReference type="SUPFAM" id="SSF50447">
    <property type="entry name" value="Translation proteins"/>
    <property type="match status" value="1"/>
</dbReference>
<feature type="domain" description="RimM N-terminal" evidence="5">
    <location>
        <begin position="17"/>
        <end position="102"/>
    </location>
</feature>
<dbReference type="Gene3D" id="2.40.30.60">
    <property type="entry name" value="RimM"/>
    <property type="match status" value="1"/>
</dbReference>
<dbReference type="AlphaFoldDB" id="A0A3B1AF40"/>
<dbReference type="PANTHER" id="PTHR33692:SF1">
    <property type="entry name" value="RIBOSOME MATURATION FACTOR RIMM"/>
    <property type="match status" value="1"/>
</dbReference>